<accession>A0ABW7ZHE2</accession>
<dbReference type="Proteomes" id="UP001612812">
    <property type="component" value="Unassembled WGS sequence"/>
</dbReference>
<dbReference type="EMBL" id="JBITLE010000001">
    <property type="protein sequence ID" value="MFI7261556.1"/>
    <property type="molecule type" value="Genomic_DNA"/>
</dbReference>
<gene>
    <name evidence="1" type="ORF">ACIBP4_04500</name>
</gene>
<evidence type="ECO:0000313" key="2">
    <source>
        <dbReference type="Proteomes" id="UP001612812"/>
    </source>
</evidence>
<keyword evidence="2" id="KW-1185">Reference proteome</keyword>
<organism evidence="1 2">
    <name type="scientific">Micromonospora maritima</name>
    <dbReference type="NCBI Taxonomy" id="986711"/>
    <lineage>
        <taxon>Bacteria</taxon>
        <taxon>Bacillati</taxon>
        <taxon>Actinomycetota</taxon>
        <taxon>Actinomycetes</taxon>
        <taxon>Micromonosporales</taxon>
        <taxon>Micromonosporaceae</taxon>
        <taxon>Micromonospora</taxon>
    </lineage>
</organism>
<protein>
    <submittedName>
        <fullName evidence="1">Uncharacterized protein</fullName>
    </submittedName>
</protein>
<dbReference type="RefSeq" id="WP_396768532.1">
    <property type="nucleotide sequence ID" value="NZ_JBITLA010000002.1"/>
</dbReference>
<name>A0ABW7ZHE2_9ACTN</name>
<sequence>MIEVYAVDYGVPPDGNGRMQTMDMRPLLDAVAAKHDGCLPCEEHHVTSIAADPALITHVVGVGLLNLGIHEATARQLLQHMDPDGCAIAMAIRNEGLLSAVNLARSKNAERRRTAARVVLSNAITAVQWFGMPISNLCPPVVERPTGHLGDTEMIKDLRSDGYW</sequence>
<proteinExistence type="predicted"/>
<comment type="caution">
    <text evidence="1">The sequence shown here is derived from an EMBL/GenBank/DDBJ whole genome shotgun (WGS) entry which is preliminary data.</text>
</comment>
<reference evidence="1 2" key="1">
    <citation type="submission" date="2024-10" db="EMBL/GenBank/DDBJ databases">
        <title>The Natural Products Discovery Center: Release of the First 8490 Sequenced Strains for Exploring Actinobacteria Biosynthetic Diversity.</title>
        <authorList>
            <person name="Kalkreuter E."/>
            <person name="Kautsar S.A."/>
            <person name="Yang D."/>
            <person name="Bader C.D."/>
            <person name="Teijaro C.N."/>
            <person name="Fluegel L."/>
            <person name="Davis C.M."/>
            <person name="Simpson J.R."/>
            <person name="Lauterbach L."/>
            <person name="Steele A.D."/>
            <person name="Gui C."/>
            <person name="Meng S."/>
            <person name="Li G."/>
            <person name="Viehrig K."/>
            <person name="Ye F."/>
            <person name="Su P."/>
            <person name="Kiefer A.F."/>
            <person name="Nichols A."/>
            <person name="Cepeda A.J."/>
            <person name="Yan W."/>
            <person name="Fan B."/>
            <person name="Jiang Y."/>
            <person name="Adhikari A."/>
            <person name="Zheng C.-J."/>
            <person name="Schuster L."/>
            <person name="Cowan T.M."/>
            <person name="Smanski M.J."/>
            <person name="Chevrette M.G."/>
            <person name="De Carvalho L.P.S."/>
            <person name="Shen B."/>
        </authorList>
    </citation>
    <scope>NUCLEOTIDE SEQUENCE [LARGE SCALE GENOMIC DNA]</scope>
    <source>
        <strain evidence="1 2">NPDC049845</strain>
    </source>
</reference>
<evidence type="ECO:0000313" key="1">
    <source>
        <dbReference type="EMBL" id="MFI7261556.1"/>
    </source>
</evidence>